<evidence type="ECO:0000256" key="5">
    <source>
        <dbReference type="ARBA" id="ARBA00022692"/>
    </source>
</evidence>
<evidence type="ECO:0000256" key="6">
    <source>
        <dbReference type="ARBA" id="ARBA00022989"/>
    </source>
</evidence>
<feature type="transmembrane region" description="Helical" evidence="8">
    <location>
        <begin position="89"/>
        <end position="113"/>
    </location>
</feature>
<dbReference type="RefSeq" id="WP_350258436.1">
    <property type="nucleotide sequence ID" value="NZ_CP138335.1"/>
</dbReference>
<evidence type="ECO:0000313" key="10">
    <source>
        <dbReference type="EMBL" id="XBW08237.1"/>
    </source>
</evidence>
<dbReference type="SUPFAM" id="SSF116726">
    <property type="entry name" value="TrkA C-terminal domain-like"/>
    <property type="match status" value="1"/>
</dbReference>
<dbReference type="Pfam" id="PF02080">
    <property type="entry name" value="TrkA_C"/>
    <property type="match status" value="1"/>
</dbReference>
<reference evidence="10" key="1">
    <citation type="submission" date="2023-11" db="EMBL/GenBank/DDBJ databases">
        <title>Scrofimicrobium hongkongense sp. nov., isolated from a patient with peritonitis.</title>
        <authorList>
            <person name="Lao H.Y."/>
            <person name="Wong A.Y.P."/>
            <person name="Ng T.L."/>
            <person name="Wong R.Y.L."/>
            <person name="Yau M.C.Y."/>
            <person name="Lam J.Y.W."/>
            <person name="Siu G.K.H."/>
        </authorList>
    </citation>
    <scope>NUCLEOTIDE SEQUENCE</scope>
    <source>
        <strain evidence="10">R131</strain>
    </source>
</reference>
<comment type="subcellular location">
    <subcellularLocation>
        <location evidence="1">Cell membrane</location>
        <topology evidence="1">Multi-pass membrane protein</topology>
    </subcellularLocation>
</comment>
<dbReference type="AlphaFoldDB" id="A0AAU7V8T5"/>
<proteinExistence type="inferred from homology"/>
<feature type="transmembrane region" description="Helical" evidence="8">
    <location>
        <begin position="33"/>
        <end position="52"/>
    </location>
</feature>
<keyword evidence="5 8" id="KW-0812">Transmembrane</keyword>
<keyword evidence="4" id="KW-1003">Cell membrane</keyword>
<dbReference type="Gene3D" id="3.30.70.1450">
    <property type="entry name" value="Regulator of K+ conductance, C-terminal domain"/>
    <property type="match status" value="1"/>
</dbReference>
<dbReference type="KEGG" id="sapp:SAC06_01375"/>
<feature type="transmembrane region" description="Helical" evidence="8">
    <location>
        <begin position="348"/>
        <end position="368"/>
    </location>
</feature>
<dbReference type="InterPro" id="IPR006037">
    <property type="entry name" value="RCK_C"/>
</dbReference>
<dbReference type="Pfam" id="PF06826">
    <property type="entry name" value="Asp-Al_Ex"/>
    <property type="match status" value="2"/>
</dbReference>
<organism evidence="10">
    <name type="scientific">Scrofimicrobium appendicitidis</name>
    <dbReference type="NCBI Taxonomy" id="3079930"/>
    <lineage>
        <taxon>Bacteria</taxon>
        <taxon>Bacillati</taxon>
        <taxon>Actinomycetota</taxon>
        <taxon>Actinomycetes</taxon>
        <taxon>Actinomycetales</taxon>
        <taxon>Actinomycetaceae</taxon>
        <taxon>Scrofimicrobium</taxon>
    </lineage>
</organism>
<feature type="transmembrane region" description="Helical" evidence="8">
    <location>
        <begin position="6"/>
        <end position="26"/>
    </location>
</feature>
<feature type="transmembrane region" description="Helical" evidence="8">
    <location>
        <begin position="374"/>
        <end position="392"/>
    </location>
</feature>
<evidence type="ECO:0000256" key="3">
    <source>
        <dbReference type="ARBA" id="ARBA00022448"/>
    </source>
</evidence>
<evidence type="ECO:0000256" key="2">
    <source>
        <dbReference type="ARBA" id="ARBA00009854"/>
    </source>
</evidence>
<protein>
    <submittedName>
        <fullName evidence="10">TrkA C-terminal domain-containing protein</fullName>
    </submittedName>
</protein>
<dbReference type="NCBIfam" id="TIGR01625">
    <property type="entry name" value="YidE_YbjL_dupl"/>
    <property type="match status" value="2"/>
</dbReference>
<accession>A0AAU7V8T5</accession>
<evidence type="ECO:0000256" key="8">
    <source>
        <dbReference type="SAM" id="Phobius"/>
    </source>
</evidence>
<dbReference type="InterPro" id="IPR050144">
    <property type="entry name" value="AAE_transporter"/>
</dbReference>
<evidence type="ECO:0000259" key="9">
    <source>
        <dbReference type="PROSITE" id="PS51202"/>
    </source>
</evidence>
<feature type="transmembrane region" description="Helical" evidence="8">
    <location>
        <begin position="413"/>
        <end position="434"/>
    </location>
</feature>
<feature type="domain" description="RCK C-terminal" evidence="9">
    <location>
        <begin position="254"/>
        <end position="338"/>
    </location>
</feature>
<dbReference type="GO" id="GO:0005886">
    <property type="term" value="C:plasma membrane"/>
    <property type="evidence" value="ECO:0007669"/>
    <property type="project" value="UniProtKB-SubCell"/>
</dbReference>
<dbReference type="GO" id="GO:0006813">
    <property type="term" value="P:potassium ion transport"/>
    <property type="evidence" value="ECO:0007669"/>
    <property type="project" value="InterPro"/>
</dbReference>
<dbReference type="PROSITE" id="PS51202">
    <property type="entry name" value="RCK_C"/>
    <property type="match status" value="1"/>
</dbReference>
<comment type="similarity">
    <text evidence="2">Belongs to the AAE transporter (TC 2.A.81) family.</text>
</comment>
<keyword evidence="7 8" id="KW-0472">Membrane</keyword>
<dbReference type="InterPro" id="IPR006512">
    <property type="entry name" value="YidE_YbjL"/>
</dbReference>
<evidence type="ECO:0000256" key="1">
    <source>
        <dbReference type="ARBA" id="ARBA00004651"/>
    </source>
</evidence>
<dbReference type="EMBL" id="CP138335">
    <property type="protein sequence ID" value="XBW08237.1"/>
    <property type="molecule type" value="Genomic_DNA"/>
</dbReference>
<feature type="transmembrane region" description="Helical" evidence="8">
    <location>
        <begin position="58"/>
        <end position="77"/>
    </location>
</feature>
<evidence type="ECO:0000256" key="7">
    <source>
        <dbReference type="ARBA" id="ARBA00023136"/>
    </source>
</evidence>
<dbReference type="PANTHER" id="PTHR30445:SF3">
    <property type="entry name" value="TRANSPORT PROTEIN YIDE-RELATED"/>
    <property type="match status" value="1"/>
</dbReference>
<evidence type="ECO:0000256" key="4">
    <source>
        <dbReference type="ARBA" id="ARBA00022475"/>
    </source>
</evidence>
<dbReference type="PANTHER" id="PTHR30445">
    <property type="entry name" value="K(+)_H(+) ANTIPORTER SUBUNIT KHTT"/>
    <property type="match status" value="1"/>
</dbReference>
<keyword evidence="6 8" id="KW-1133">Transmembrane helix</keyword>
<sequence length="524" mass="53979">METILAQQPLLTLFIVVALGAAIGAIRLGPVRLGAAGALFVGLALSAASPSLANDWTIVQQLGLLLFVYTVGIAAGATIRSGLKENLSLLLLAGLASLVGAVVIAAGAGLLHLPAPLSAGLFTGALTAAPALDAATRLTGSADPAVGYSFAYPLGALVGVILVSIVAGRPWRGRRDTPSLAGRGLHAVTVRVAESVNPREIAAWADQRIRLSYVEREGTTRVLIPGEDLRAGDLVVMVGEPGSVEETAREIGDIAADHLADHRDEVEFERMVLSNPDLAGREVGELNLPARFGAVVTRVRRGDLDLLARDDLALQLGDQVAVVVARDHLQAVRDHFGDSQRQVSEVDALALGVGLVLGLLLGMVSLPLPGGESFALGAAAGPLVMGMVLGSFRRTGPLVWTLPDSANLTIRQLGLLFFLAALGLGAGPQVAQLLRSPSAWPALIISVAAVLVACLVVLVGGRLAGMSAPRTAGGIAGFLGQPAVLQAANSRVRDERVESAYSTLFAASIVVKILLVPLVVAVLS</sequence>
<feature type="transmembrane region" description="Helical" evidence="8">
    <location>
        <begin position="150"/>
        <end position="168"/>
    </location>
</feature>
<dbReference type="GO" id="GO:0008324">
    <property type="term" value="F:monoatomic cation transmembrane transporter activity"/>
    <property type="evidence" value="ECO:0007669"/>
    <property type="project" value="InterPro"/>
</dbReference>
<keyword evidence="3" id="KW-0813">Transport</keyword>
<feature type="transmembrane region" description="Helical" evidence="8">
    <location>
        <begin position="440"/>
        <end position="460"/>
    </location>
</feature>
<gene>
    <name evidence="10" type="ORF">SAC06_01375</name>
</gene>
<name>A0AAU7V8T5_9ACTO</name>
<feature type="transmembrane region" description="Helical" evidence="8">
    <location>
        <begin position="500"/>
        <end position="523"/>
    </location>
</feature>
<dbReference type="InterPro" id="IPR036721">
    <property type="entry name" value="RCK_C_sf"/>
</dbReference>